<name>A0A9D1S9F3_9FIRM</name>
<organism evidence="2 3">
    <name type="scientific">Candidatus Merdicola faecigallinarum</name>
    <dbReference type="NCBI Taxonomy" id="2840862"/>
    <lineage>
        <taxon>Bacteria</taxon>
        <taxon>Bacillati</taxon>
        <taxon>Bacillota</taxon>
        <taxon>Clostridia</taxon>
        <taxon>Candidatus Merdicola</taxon>
    </lineage>
</organism>
<feature type="domain" description="DUF1540" evidence="1">
    <location>
        <begin position="7"/>
        <end position="50"/>
    </location>
</feature>
<sequence>MEANQRINCTVGSCKYNDHSEQECKLDSIIVTPKQNCNTKKPNESICSSYKNQEE</sequence>
<dbReference type="EMBL" id="DVNH01000047">
    <property type="protein sequence ID" value="HIU52174.1"/>
    <property type="molecule type" value="Genomic_DNA"/>
</dbReference>
<dbReference type="Pfam" id="PF07561">
    <property type="entry name" value="DUF1540"/>
    <property type="match status" value="1"/>
</dbReference>
<gene>
    <name evidence="2" type="ORF">IAB70_06155</name>
</gene>
<comment type="caution">
    <text evidence="2">The sequence shown here is derived from an EMBL/GenBank/DDBJ whole genome shotgun (WGS) entry which is preliminary data.</text>
</comment>
<reference evidence="2" key="2">
    <citation type="journal article" date="2021" name="PeerJ">
        <title>Extensive microbial diversity within the chicken gut microbiome revealed by metagenomics and culture.</title>
        <authorList>
            <person name="Gilroy R."/>
            <person name="Ravi A."/>
            <person name="Getino M."/>
            <person name="Pursley I."/>
            <person name="Horton D.L."/>
            <person name="Alikhan N.F."/>
            <person name="Baker D."/>
            <person name="Gharbi K."/>
            <person name="Hall N."/>
            <person name="Watson M."/>
            <person name="Adriaenssens E.M."/>
            <person name="Foster-Nyarko E."/>
            <person name="Jarju S."/>
            <person name="Secka A."/>
            <person name="Antonio M."/>
            <person name="Oren A."/>
            <person name="Chaudhuri R.R."/>
            <person name="La Ragione R."/>
            <person name="Hildebrand F."/>
            <person name="Pallen M.J."/>
        </authorList>
    </citation>
    <scope>NUCLEOTIDE SEQUENCE</scope>
    <source>
        <strain evidence="2">CHK195-15760</strain>
    </source>
</reference>
<evidence type="ECO:0000313" key="3">
    <source>
        <dbReference type="Proteomes" id="UP000824093"/>
    </source>
</evidence>
<protein>
    <submittedName>
        <fullName evidence="2">DUF1540 domain-containing protein</fullName>
    </submittedName>
</protein>
<dbReference type="Proteomes" id="UP000824093">
    <property type="component" value="Unassembled WGS sequence"/>
</dbReference>
<evidence type="ECO:0000313" key="2">
    <source>
        <dbReference type="EMBL" id="HIU52174.1"/>
    </source>
</evidence>
<evidence type="ECO:0000259" key="1">
    <source>
        <dbReference type="Pfam" id="PF07561"/>
    </source>
</evidence>
<reference evidence="2" key="1">
    <citation type="submission" date="2020-10" db="EMBL/GenBank/DDBJ databases">
        <authorList>
            <person name="Gilroy R."/>
        </authorList>
    </citation>
    <scope>NUCLEOTIDE SEQUENCE</scope>
    <source>
        <strain evidence="2">CHK195-15760</strain>
    </source>
</reference>
<accession>A0A9D1S9F3</accession>
<proteinExistence type="predicted"/>
<dbReference type="AlphaFoldDB" id="A0A9D1S9F3"/>
<dbReference type="InterPro" id="IPR011437">
    <property type="entry name" value="DUF1540"/>
</dbReference>